<evidence type="ECO:0000313" key="6">
    <source>
        <dbReference type="EMBL" id="MBL3655408.1"/>
    </source>
</evidence>
<dbReference type="Pfam" id="PF02782">
    <property type="entry name" value="FGGY_C"/>
    <property type="match status" value="1"/>
</dbReference>
<reference evidence="6" key="1">
    <citation type="submission" date="2021-01" db="EMBL/GenBank/DDBJ databases">
        <title>Fulvivirga kasyanovii gen. nov., sp nov., a novel member of the phylum Bacteroidetes isolated from seawater in a mussel farm.</title>
        <authorList>
            <person name="Zhao L.-H."/>
            <person name="Wang Z.-J."/>
        </authorList>
    </citation>
    <scope>NUCLEOTIDE SEQUENCE</scope>
    <source>
        <strain evidence="6">2943</strain>
    </source>
</reference>
<dbReference type="AlphaFoldDB" id="A0A937F7A8"/>
<keyword evidence="2" id="KW-0808">Transferase</keyword>
<accession>A0A937F7A8</accession>
<dbReference type="PANTHER" id="PTHR43095:SF5">
    <property type="entry name" value="XYLULOSE KINASE"/>
    <property type="match status" value="1"/>
</dbReference>
<dbReference type="InterPro" id="IPR043129">
    <property type="entry name" value="ATPase_NBD"/>
</dbReference>
<dbReference type="SUPFAM" id="SSF53067">
    <property type="entry name" value="Actin-like ATPase domain"/>
    <property type="match status" value="2"/>
</dbReference>
<name>A0A937F7A8_9BACT</name>
<evidence type="ECO:0000256" key="2">
    <source>
        <dbReference type="ARBA" id="ARBA00022679"/>
    </source>
</evidence>
<feature type="domain" description="Carbohydrate kinase FGGY C-terminal" evidence="5">
    <location>
        <begin position="261"/>
        <end position="445"/>
    </location>
</feature>
<dbReference type="Gene3D" id="3.30.420.40">
    <property type="match status" value="2"/>
</dbReference>
<dbReference type="RefSeq" id="WP_202243082.1">
    <property type="nucleotide sequence ID" value="NZ_JAESIY010000002.1"/>
</dbReference>
<evidence type="ECO:0000259" key="4">
    <source>
        <dbReference type="Pfam" id="PF00370"/>
    </source>
</evidence>
<dbReference type="InterPro" id="IPR050406">
    <property type="entry name" value="FGGY_Carb_Kinase"/>
</dbReference>
<comment type="similarity">
    <text evidence="1">Belongs to the FGGY kinase family.</text>
</comment>
<keyword evidence="7" id="KW-1185">Reference proteome</keyword>
<proteinExistence type="inferred from homology"/>
<dbReference type="InterPro" id="IPR018484">
    <property type="entry name" value="FGGY_N"/>
</dbReference>
<dbReference type="PIRSF" id="PIRSF000538">
    <property type="entry name" value="GlpK"/>
    <property type="match status" value="1"/>
</dbReference>
<gene>
    <name evidence="6" type="ORF">JL102_04650</name>
</gene>
<evidence type="ECO:0000259" key="5">
    <source>
        <dbReference type="Pfam" id="PF02782"/>
    </source>
</evidence>
<organism evidence="6 7">
    <name type="scientific">Fulvivirga sediminis</name>
    <dbReference type="NCBI Taxonomy" id="2803949"/>
    <lineage>
        <taxon>Bacteria</taxon>
        <taxon>Pseudomonadati</taxon>
        <taxon>Bacteroidota</taxon>
        <taxon>Cytophagia</taxon>
        <taxon>Cytophagales</taxon>
        <taxon>Fulvivirgaceae</taxon>
        <taxon>Fulvivirga</taxon>
    </lineage>
</organism>
<dbReference type="GO" id="GO:0016301">
    <property type="term" value="F:kinase activity"/>
    <property type="evidence" value="ECO:0007669"/>
    <property type="project" value="UniProtKB-KW"/>
</dbReference>
<dbReference type="InterPro" id="IPR018485">
    <property type="entry name" value="FGGY_C"/>
</dbReference>
<dbReference type="Proteomes" id="UP000659388">
    <property type="component" value="Unassembled WGS sequence"/>
</dbReference>
<evidence type="ECO:0000256" key="3">
    <source>
        <dbReference type="ARBA" id="ARBA00022777"/>
    </source>
</evidence>
<sequence>MSKYLIGFDIGSSSIKAALVNAETRETVGMAQYPETEMEIQAVKTGWAEQDPELWWDYIGKVCQKLLTQTNVNGQDVESIGLSYQMHGLVLVDKDQKVLRPSIIWCDSRSVEIGNEAFKNIGEEKCLSHLLNSPGNFTASKLKWVQDNEPEVYKKVHKFMLPGDFIGMKMTGKIVTTKSGLSEGILWDFQNNDVAQFVLDHYNIDRALVPEIADTFSIQGQVTETAAEFLGIKAGTPVTYRAGDQPNNALALQVTKPGEIAATGGTSGVVYAVVDQPLYDKVSRVNGFAHVNHQAEAQRIGVLLCINGAGSQYRWIKQQVAGDNITYDQMEEMINTVPVGADDLRVIPFGNGAERMLENHFIGAQINNVQFNIHGKAHMYRAALEGVAFAFVYGVEILKEMGIETHVIKVGNDNLFRSKVFSTTVATLTGCTIEVIETTGAVGAARGSGLATGRYAALDDIYGKAEKVNTYQMSDDVAAYKQAYNTWKKDLENLLKNK</sequence>
<dbReference type="Pfam" id="PF00370">
    <property type="entry name" value="FGGY_N"/>
    <property type="match status" value="1"/>
</dbReference>
<evidence type="ECO:0000313" key="7">
    <source>
        <dbReference type="Proteomes" id="UP000659388"/>
    </source>
</evidence>
<protein>
    <submittedName>
        <fullName evidence="6">Carbohydrate kinase</fullName>
    </submittedName>
</protein>
<dbReference type="PANTHER" id="PTHR43095">
    <property type="entry name" value="SUGAR KINASE"/>
    <property type="match status" value="1"/>
</dbReference>
<evidence type="ECO:0000256" key="1">
    <source>
        <dbReference type="ARBA" id="ARBA00009156"/>
    </source>
</evidence>
<dbReference type="EMBL" id="JAESIY010000002">
    <property type="protein sequence ID" value="MBL3655408.1"/>
    <property type="molecule type" value="Genomic_DNA"/>
</dbReference>
<comment type="caution">
    <text evidence="6">The sequence shown here is derived from an EMBL/GenBank/DDBJ whole genome shotgun (WGS) entry which is preliminary data.</text>
</comment>
<keyword evidence="3 6" id="KW-0418">Kinase</keyword>
<feature type="domain" description="Carbohydrate kinase FGGY N-terminal" evidence="4">
    <location>
        <begin position="4"/>
        <end position="247"/>
    </location>
</feature>
<dbReference type="InterPro" id="IPR000577">
    <property type="entry name" value="Carb_kinase_FGGY"/>
</dbReference>
<dbReference type="CDD" id="cd07809">
    <property type="entry name" value="ASKHA_NBD_FGGY_BaXK-like"/>
    <property type="match status" value="1"/>
</dbReference>
<dbReference type="GO" id="GO:0005975">
    <property type="term" value="P:carbohydrate metabolic process"/>
    <property type="evidence" value="ECO:0007669"/>
    <property type="project" value="InterPro"/>
</dbReference>